<evidence type="ECO:0000313" key="3">
    <source>
        <dbReference type="Proteomes" id="UP000255334"/>
    </source>
</evidence>
<dbReference type="RefSeq" id="WP_115477148.1">
    <property type="nucleotide sequence ID" value="NZ_QRBF01000001.1"/>
</dbReference>
<dbReference type="Proteomes" id="UP000255334">
    <property type="component" value="Unassembled WGS sequence"/>
</dbReference>
<dbReference type="OrthoDB" id="6059252at2"/>
<keyword evidence="3" id="KW-1185">Reference proteome</keyword>
<feature type="transmembrane region" description="Helical" evidence="1">
    <location>
        <begin position="132"/>
        <end position="153"/>
    </location>
</feature>
<sequence>MNTDALVSLLATDIAPVRGDTVKRYLTASSLLAYIGASVFALVGYGLRPDMAIMLVTPLFWLKLALPLSLAVGAYMMLERLVRPGQAVGRRWSGIAMPVLAVWLAAVIVLWEAPPTLRASLLMGKTWRTCPFNIALLSVPCLVAVLFAVRQLAPTHRSIAGAVAGLLAGAIGTLAYCLHCPEMGVPFWATWYLLGMAIPTAIGALLGRHVVRW</sequence>
<protein>
    <submittedName>
        <fullName evidence="2">DUF1109 domain-containing protein</fullName>
    </submittedName>
</protein>
<reference evidence="2 3" key="1">
    <citation type="submission" date="2018-07" db="EMBL/GenBank/DDBJ databases">
        <title>Dyella monticola sp. nov. and Dyella psychrodurans sp. nov. isolated from monsoon evergreen broad-leaved forest soil of Dinghu Mountain, China.</title>
        <authorList>
            <person name="Gao Z."/>
            <person name="Qiu L."/>
        </authorList>
    </citation>
    <scope>NUCLEOTIDE SEQUENCE [LARGE SCALE GENOMIC DNA]</scope>
    <source>
        <strain evidence="2 3">4MSK11</strain>
    </source>
</reference>
<dbReference type="AlphaFoldDB" id="A0A370XF57"/>
<proteinExistence type="predicted"/>
<keyword evidence="1" id="KW-0472">Membrane</keyword>
<evidence type="ECO:0000313" key="2">
    <source>
        <dbReference type="EMBL" id="RDS86880.1"/>
    </source>
</evidence>
<keyword evidence="1" id="KW-0812">Transmembrane</keyword>
<feature type="transmembrane region" description="Helical" evidence="1">
    <location>
        <begin position="190"/>
        <end position="211"/>
    </location>
</feature>
<feature type="transmembrane region" description="Helical" evidence="1">
    <location>
        <begin position="29"/>
        <end position="47"/>
    </location>
</feature>
<feature type="transmembrane region" description="Helical" evidence="1">
    <location>
        <begin position="59"/>
        <end position="78"/>
    </location>
</feature>
<comment type="caution">
    <text evidence="2">The sequence shown here is derived from an EMBL/GenBank/DDBJ whole genome shotgun (WGS) entry which is preliminary data.</text>
</comment>
<dbReference type="EMBL" id="QRBF01000001">
    <property type="protein sequence ID" value="RDS86880.1"/>
    <property type="molecule type" value="Genomic_DNA"/>
</dbReference>
<accession>A0A370XF57</accession>
<organism evidence="2 3">
    <name type="scientific">Dyella psychrodurans</name>
    <dbReference type="NCBI Taxonomy" id="1927960"/>
    <lineage>
        <taxon>Bacteria</taxon>
        <taxon>Pseudomonadati</taxon>
        <taxon>Pseudomonadota</taxon>
        <taxon>Gammaproteobacteria</taxon>
        <taxon>Lysobacterales</taxon>
        <taxon>Rhodanobacteraceae</taxon>
        <taxon>Dyella</taxon>
    </lineage>
</organism>
<name>A0A370XF57_9GAMM</name>
<feature type="transmembrane region" description="Helical" evidence="1">
    <location>
        <begin position="159"/>
        <end position="178"/>
    </location>
</feature>
<dbReference type="Pfam" id="PF06532">
    <property type="entry name" value="NrsF"/>
    <property type="match status" value="1"/>
</dbReference>
<keyword evidence="1" id="KW-1133">Transmembrane helix</keyword>
<dbReference type="InterPro" id="IPR009495">
    <property type="entry name" value="NrsF"/>
</dbReference>
<feature type="transmembrane region" description="Helical" evidence="1">
    <location>
        <begin position="90"/>
        <end position="111"/>
    </location>
</feature>
<gene>
    <name evidence="2" type="ORF">DWU99_02370</name>
</gene>
<evidence type="ECO:0000256" key="1">
    <source>
        <dbReference type="SAM" id="Phobius"/>
    </source>
</evidence>